<gene>
    <name evidence="2" type="ORF">H9724_05380</name>
</gene>
<protein>
    <submittedName>
        <fullName evidence="2">Helix-turn-helix domain-containing protein</fullName>
    </submittedName>
</protein>
<organism evidence="2 3">
    <name type="scientific">Candidatus Gemmiger avistercoris</name>
    <dbReference type="NCBI Taxonomy" id="2838606"/>
    <lineage>
        <taxon>Bacteria</taxon>
        <taxon>Bacillati</taxon>
        <taxon>Bacillota</taxon>
        <taxon>Clostridia</taxon>
        <taxon>Eubacteriales</taxon>
        <taxon>Gemmiger</taxon>
    </lineage>
</organism>
<dbReference type="Proteomes" id="UP000824105">
    <property type="component" value="Unassembled WGS sequence"/>
</dbReference>
<reference evidence="2" key="1">
    <citation type="journal article" date="2021" name="PeerJ">
        <title>Extensive microbial diversity within the chicken gut microbiome revealed by metagenomics and culture.</title>
        <authorList>
            <person name="Gilroy R."/>
            <person name="Ravi A."/>
            <person name="Getino M."/>
            <person name="Pursley I."/>
            <person name="Horton D.L."/>
            <person name="Alikhan N.F."/>
            <person name="Baker D."/>
            <person name="Gharbi K."/>
            <person name="Hall N."/>
            <person name="Watson M."/>
            <person name="Adriaenssens E.M."/>
            <person name="Foster-Nyarko E."/>
            <person name="Jarju S."/>
            <person name="Secka A."/>
            <person name="Antonio M."/>
            <person name="Oren A."/>
            <person name="Chaudhuri R.R."/>
            <person name="La Ragione R."/>
            <person name="Hildebrand F."/>
            <person name="Pallen M.J."/>
        </authorList>
    </citation>
    <scope>NUCLEOTIDE SEQUENCE</scope>
    <source>
        <strain evidence="2">CHK188-11489</strain>
    </source>
</reference>
<accession>A0A9D2JQG0</accession>
<dbReference type="EMBL" id="DXBF01000049">
    <property type="protein sequence ID" value="HIZ62184.1"/>
    <property type="molecule type" value="Genomic_DNA"/>
</dbReference>
<reference evidence="2" key="2">
    <citation type="submission" date="2021-04" db="EMBL/GenBank/DDBJ databases">
        <authorList>
            <person name="Gilroy R."/>
        </authorList>
    </citation>
    <scope>NUCLEOTIDE SEQUENCE</scope>
    <source>
        <strain evidence="2">CHK188-11489</strain>
    </source>
</reference>
<dbReference type="AlphaFoldDB" id="A0A9D2JQG0"/>
<feature type="domain" description="HTH cro/C1-type" evidence="1">
    <location>
        <begin position="1"/>
        <end position="41"/>
    </location>
</feature>
<evidence type="ECO:0000313" key="3">
    <source>
        <dbReference type="Proteomes" id="UP000824105"/>
    </source>
</evidence>
<sequence>MAEFLGISLNEYKKIETGHMPKTRIFLPICRRLELDPMDYLNDALRNDRGHAAQPEDDPALVP</sequence>
<name>A0A9D2JQG0_9FIRM</name>
<dbReference type="PROSITE" id="PS50943">
    <property type="entry name" value="HTH_CROC1"/>
    <property type="match status" value="1"/>
</dbReference>
<evidence type="ECO:0000259" key="1">
    <source>
        <dbReference type="PROSITE" id="PS50943"/>
    </source>
</evidence>
<dbReference type="InterPro" id="IPR001387">
    <property type="entry name" value="Cro/C1-type_HTH"/>
</dbReference>
<evidence type="ECO:0000313" key="2">
    <source>
        <dbReference type="EMBL" id="HIZ62184.1"/>
    </source>
</evidence>
<proteinExistence type="predicted"/>
<comment type="caution">
    <text evidence="2">The sequence shown here is derived from an EMBL/GenBank/DDBJ whole genome shotgun (WGS) entry which is preliminary data.</text>
</comment>